<keyword evidence="3" id="KW-1134">Transmembrane beta strand</keyword>
<keyword evidence="4" id="KW-0812">Transmembrane</keyword>
<dbReference type="InterPro" id="IPR039426">
    <property type="entry name" value="TonB-dep_rcpt-like"/>
</dbReference>
<dbReference type="Proteomes" id="UP001549749">
    <property type="component" value="Unassembled WGS sequence"/>
</dbReference>
<comment type="caution">
    <text evidence="10">The sequence shown here is derived from an EMBL/GenBank/DDBJ whole genome shotgun (WGS) entry which is preliminary data.</text>
</comment>
<evidence type="ECO:0000256" key="3">
    <source>
        <dbReference type="ARBA" id="ARBA00022452"/>
    </source>
</evidence>
<evidence type="ECO:0000313" key="11">
    <source>
        <dbReference type="Proteomes" id="UP001549749"/>
    </source>
</evidence>
<dbReference type="InterPro" id="IPR008969">
    <property type="entry name" value="CarboxyPept-like_regulatory"/>
</dbReference>
<keyword evidence="7" id="KW-0998">Cell outer membrane</keyword>
<evidence type="ECO:0000256" key="7">
    <source>
        <dbReference type="ARBA" id="ARBA00023237"/>
    </source>
</evidence>
<reference evidence="10 11" key="1">
    <citation type="submission" date="2024-06" db="EMBL/GenBank/DDBJ databases">
        <title>Chitinophaga defluvii sp. nov., isolated from municipal sewage.</title>
        <authorList>
            <person name="Zhang L."/>
        </authorList>
    </citation>
    <scope>NUCLEOTIDE SEQUENCE [LARGE SCALE GENOMIC DNA]</scope>
    <source>
        <strain evidence="10 11">H8</strain>
    </source>
</reference>
<keyword evidence="5 8" id="KW-0732">Signal</keyword>
<dbReference type="Gene3D" id="2.60.40.1120">
    <property type="entry name" value="Carboxypeptidase-like, regulatory domain"/>
    <property type="match status" value="1"/>
</dbReference>
<dbReference type="InterPro" id="IPR012910">
    <property type="entry name" value="Plug_dom"/>
</dbReference>
<evidence type="ECO:0000256" key="1">
    <source>
        <dbReference type="ARBA" id="ARBA00004571"/>
    </source>
</evidence>
<organism evidence="10 11">
    <name type="scientific">Chitinophaga defluvii</name>
    <dbReference type="NCBI Taxonomy" id="3163343"/>
    <lineage>
        <taxon>Bacteria</taxon>
        <taxon>Pseudomonadati</taxon>
        <taxon>Bacteroidota</taxon>
        <taxon>Chitinophagia</taxon>
        <taxon>Chitinophagales</taxon>
        <taxon>Chitinophagaceae</taxon>
        <taxon>Chitinophaga</taxon>
    </lineage>
</organism>
<feature type="signal peptide" evidence="8">
    <location>
        <begin position="1"/>
        <end position="26"/>
    </location>
</feature>
<proteinExistence type="predicted"/>
<keyword evidence="2" id="KW-0813">Transport</keyword>
<dbReference type="PANTHER" id="PTHR30069">
    <property type="entry name" value="TONB-DEPENDENT OUTER MEMBRANE RECEPTOR"/>
    <property type="match status" value="1"/>
</dbReference>
<dbReference type="Pfam" id="PF07715">
    <property type="entry name" value="Plug"/>
    <property type="match status" value="1"/>
</dbReference>
<protein>
    <submittedName>
        <fullName evidence="10">TonB-dependent receptor plug domain-containing protein</fullName>
    </submittedName>
</protein>
<evidence type="ECO:0000256" key="5">
    <source>
        <dbReference type="ARBA" id="ARBA00022729"/>
    </source>
</evidence>
<evidence type="ECO:0000256" key="2">
    <source>
        <dbReference type="ARBA" id="ARBA00022448"/>
    </source>
</evidence>
<dbReference type="SUPFAM" id="SSF56935">
    <property type="entry name" value="Porins"/>
    <property type="match status" value="1"/>
</dbReference>
<dbReference type="SUPFAM" id="SSF49464">
    <property type="entry name" value="Carboxypeptidase regulatory domain-like"/>
    <property type="match status" value="1"/>
</dbReference>
<feature type="domain" description="TonB-dependent receptor plug" evidence="9">
    <location>
        <begin position="127"/>
        <end position="225"/>
    </location>
</feature>
<evidence type="ECO:0000256" key="6">
    <source>
        <dbReference type="ARBA" id="ARBA00023136"/>
    </source>
</evidence>
<evidence type="ECO:0000256" key="4">
    <source>
        <dbReference type="ARBA" id="ARBA00022692"/>
    </source>
</evidence>
<evidence type="ECO:0000313" key="10">
    <source>
        <dbReference type="EMBL" id="MET6996826.1"/>
    </source>
</evidence>
<dbReference type="InterPro" id="IPR037066">
    <property type="entry name" value="Plug_dom_sf"/>
</dbReference>
<evidence type="ECO:0000256" key="8">
    <source>
        <dbReference type="SAM" id="SignalP"/>
    </source>
</evidence>
<dbReference type="EMBL" id="JBEXAC010000001">
    <property type="protein sequence ID" value="MET6996826.1"/>
    <property type="molecule type" value="Genomic_DNA"/>
</dbReference>
<keyword evidence="11" id="KW-1185">Reference proteome</keyword>
<dbReference type="RefSeq" id="WP_354659467.1">
    <property type="nucleotide sequence ID" value="NZ_JBEXAC010000001.1"/>
</dbReference>
<keyword evidence="10" id="KW-0675">Receptor</keyword>
<gene>
    <name evidence="10" type="ORF">ABR189_05585</name>
</gene>
<dbReference type="InterPro" id="IPR036942">
    <property type="entry name" value="Beta-barrel_TonB_sf"/>
</dbReference>
<sequence length="792" mass="89786">MVITASILRRAFALLPLLAFSLSAIACDWKIRVVDENMVPVRNASVLVNTPKTQAVTDKNGIAIFKNIPPAQYHLTITALQFETKQYTLHFNCEKDSTYTIYLYSRQLKAVTVTSQTAVKKLQASSFTVEAIDVSAVHGQSSDVIGLLNRAPGIRLRTDGNIGSQVNINLNGLQGEAIRMFKDGIPLDIFGHGFDPGLIPSNLLSRIEVYKGVMPVSLGADALGGGINFVTAHPKKSLLDVSYEYGSFNTHRTSITGYLGNDSTKRYAGINASHTYTDNSYYVTAPVFNAETGQQVPTRVKRFHDGANAFYGEFYLGWKRLPWADDIRLTLIGSSFYKAIQHDARMHQVYGQAFGEDLGVTSMFRYQKALLQQRLHLDAALIYSFFDTRFVDTATTRYNWDGSILNRRMPKGEINTGNDQQLNYHFYSVRANAGYKINEQHSLQLNQVLTRRQRKGTDPLGALSHTDGVTDVLTIPAIYSKSVTGLNFRSFFAQHKIENNVAVKYYRLYTTGYTTDNFGVSVNGKMNTSSWGALDAISYQFHNNWLAKASYEYAVRLPSEYEVFGDAQLVKENMQLQPEKSHNVNLQVQYSDAGPWQVQTNLFLRHVKNLIFIEPDIPFSRYTNYDNAKVKGIEFDVLYTPFKLLTLGLNGTYQDIRRVDIPDPSLQYLERSRVPNIPFLFGNASARFHYKQLEVYYYINYVHRFFLLPIPRDLEPPLFGKPEKISTTSIIPNDNRTGQWEHAAGAVYRLLNRRISISAECRNIGDVNLYDNFKVQRPGRNFHVKLGWQLQQ</sequence>
<accession>A0ABV2T1C0</accession>
<name>A0ABV2T1C0_9BACT</name>
<keyword evidence="6" id="KW-0472">Membrane</keyword>
<evidence type="ECO:0000259" key="9">
    <source>
        <dbReference type="Pfam" id="PF07715"/>
    </source>
</evidence>
<dbReference type="Gene3D" id="2.40.170.20">
    <property type="entry name" value="TonB-dependent receptor, beta-barrel domain"/>
    <property type="match status" value="1"/>
</dbReference>
<dbReference type="Gene3D" id="2.170.130.10">
    <property type="entry name" value="TonB-dependent receptor, plug domain"/>
    <property type="match status" value="1"/>
</dbReference>
<dbReference type="PANTHER" id="PTHR30069:SF29">
    <property type="entry name" value="HEMOGLOBIN AND HEMOGLOBIN-HAPTOGLOBIN-BINDING PROTEIN 1-RELATED"/>
    <property type="match status" value="1"/>
</dbReference>
<feature type="chain" id="PRO_5045926466" evidence="8">
    <location>
        <begin position="27"/>
        <end position="792"/>
    </location>
</feature>
<dbReference type="Pfam" id="PF13620">
    <property type="entry name" value="CarboxypepD_reg"/>
    <property type="match status" value="1"/>
</dbReference>
<comment type="subcellular location">
    <subcellularLocation>
        <location evidence="1">Cell outer membrane</location>
        <topology evidence="1">Multi-pass membrane protein</topology>
    </subcellularLocation>
</comment>